<dbReference type="Proteomes" id="UP001163046">
    <property type="component" value="Unassembled WGS sequence"/>
</dbReference>
<protein>
    <submittedName>
        <fullName evidence="1">Uncharacterized protein</fullName>
    </submittedName>
</protein>
<organism evidence="1 2">
    <name type="scientific">Desmophyllum pertusum</name>
    <dbReference type="NCBI Taxonomy" id="174260"/>
    <lineage>
        <taxon>Eukaryota</taxon>
        <taxon>Metazoa</taxon>
        <taxon>Cnidaria</taxon>
        <taxon>Anthozoa</taxon>
        <taxon>Hexacorallia</taxon>
        <taxon>Scleractinia</taxon>
        <taxon>Caryophylliina</taxon>
        <taxon>Caryophylliidae</taxon>
        <taxon>Desmophyllum</taxon>
    </lineage>
</organism>
<accession>A0A9X0A175</accession>
<gene>
    <name evidence="1" type="ORF">OS493_020969</name>
</gene>
<evidence type="ECO:0000313" key="1">
    <source>
        <dbReference type="EMBL" id="KAJ7390949.1"/>
    </source>
</evidence>
<dbReference type="AlphaFoldDB" id="A0A9X0A175"/>
<proteinExistence type="predicted"/>
<name>A0A9X0A175_9CNID</name>
<keyword evidence="2" id="KW-1185">Reference proteome</keyword>
<dbReference type="EMBL" id="MU825409">
    <property type="protein sequence ID" value="KAJ7390949.1"/>
    <property type="molecule type" value="Genomic_DNA"/>
</dbReference>
<evidence type="ECO:0000313" key="2">
    <source>
        <dbReference type="Proteomes" id="UP001163046"/>
    </source>
</evidence>
<comment type="caution">
    <text evidence="1">The sequence shown here is derived from an EMBL/GenBank/DDBJ whole genome shotgun (WGS) entry which is preliminary data.</text>
</comment>
<reference evidence="1" key="1">
    <citation type="submission" date="2023-01" db="EMBL/GenBank/DDBJ databases">
        <title>Genome assembly of the deep-sea coral Lophelia pertusa.</title>
        <authorList>
            <person name="Herrera S."/>
            <person name="Cordes E."/>
        </authorList>
    </citation>
    <scope>NUCLEOTIDE SEQUENCE</scope>
    <source>
        <strain evidence="1">USNM1676648</strain>
        <tissue evidence="1">Polyp</tissue>
    </source>
</reference>
<sequence length="139" mass="15155">MLRSNTRSLPDEPKINNICQIVKAFKQARCAYKYHVFSSVFSFESAVATASLCNRHSPALCLESSHLQWMSGHASLRPFLEHFRNSPSSSAGPSCSTLSSPFAACFASAVSLLAGSIFFSVLHEELNLSRLRKTVASAV</sequence>